<keyword evidence="4" id="KW-0564">Palmitate</keyword>
<name>A0A6N8I2E7_9FIRM</name>
<evidence type="ECO:0000256" key="2">
    <source>
        <dbReference type="ARBA" id="ARBA00022729"/>
    </source>
</evidence>
<keyword evidence="2 6" id="KW-0732">Signal</keyword>
<dbReference type="PANTHER" id="PTHR43649">
    <property type="entry name" value="ARABINOSE-BINDING PROTEIN-RELATED"/>
    <property type="match status" value="1"/>
</dbReference>
<protein>
    <submittedName>
        <fullName evidence="7">Multiple sugar-binding protein</fullName>
    </submittedName>
</protein>
<dbReference type="InterPro" id="IPR006059">
    <property type="entry name" value="SBP"/>
</dbReference>
<accession>A0A6N8I2E7</accession>
<gene>
    <name evidence="7" type="primary">msmE_3</name>
    <name evidence="7" type="ORF">CAFE_30290</name>
</gene>
<sequence>MKRLIALSVCAALLIGALAGCSGGGTSASSGTNSTAGSSQSSQPVTLNFMLNSPELTDQYKAMVTEYKKVAPSITINMTIIQNDYQTVLKSKLNSGDIPDLFMSSAYNDNKVYRDYTYDLTNESFMKDIDPQFLQSVKLDGKVTGYPFLVQSHSFIYNKKLFQQAGITALPATLDEYKSACEKLQAKGIQPLSSGFAEWWVLPQMTYPSMSDAYKGDYSSLFTDVKSGKLKFGDLPQVDFALDLIDLVKKYSGSKPMESTADMQVSDFANGKVAMIHQGSWEEDSIRKINSNIDMGYLDAPRLDGKSVVAVDTNLTMRVSKDSKNLKDVLSFLDWLTTSDYGKKWIPQVIKQISPQKGAASPDTQLAKETAQAEADSSTCQWWIFNGPDGIEQPFGTAFQNYAAGTATRQQTKDALTKVFVDAFNAEG</sequence>
<keyword evidence="1" id="KW-1003">Cell membrane</keyword>
<dbReference type="EMBL" id="VWXL01000085">
    <property type="protein sequence ID" value="MVB12296.1"/>
    <property type="molecule type" value="Genomic_DNA"/>
</dbReference>
<evidence type="ECO:0000256" key="1">
    <source>
        <dbReference type="ARBA" id="ARBA00022475"/>
    </source>
</evidence>
<dbReference type="Gene3D" id="3.40.190.10">
    <property type="entry name" value="Periplasmic binding protein-like II"/>
    <property type="match status" value="2"/>
</dbReference>
<dbReference type="AlphaFoldDB" id="A0A6N8I2E7"/>
<dbReference type="InterPro" id="IPR050490">
    <property type="entry name" value="Bact_solute-bd_prot1"/>
</dbReference>
<keyword evidence="5" id="KW-0449">Lipoprotein</keyword>
<evidence type="ECO:0000256" key="5">
    <source>
        <dbReference type="ARBA" id="ARBA00023288"/>
    </source>
</evidence>
<comment type="caution">
    <text evidence="7">The sequence shown here is derived from an EMBL/GenBank/DDBJ whole genome shotgun (WGS) entry which is preliminary data.</text>
</comment>
<evidence type="ECO:0000313" key="7">
    <source>
        <dbReference type="EMBL" id="MVB12296.1"/>
    </source>
</evidence>
<dbReference type="SUPFAM" id="SSF53850">
    <property type="entry name" value="Periplasmic binding protein-like II"/>
    <property type="match status" value="1"/>
</dbReference>
<feature type="signal peptide" evidence="6">
    <location>
        <begin position="1"/>
        <end position="19"/>
    </location>
</feature>
<proteinExistence type="predicted"/>
<evidence type="ECO:0000256" key="3">
    <source>
        <dbReference type="ARBA" id="ARBA00023136"/>
    </source>
</evidence>
<dbReference type="PANTHER" id="PTHR43649:SF33">
    <property type="entry name" value="POLYGALACTURONAN_RHAMNOGALACTURONAN-BINDING PROTEIN YTCQ"/>
    <property type="match status" value="1"/>
</dbReference>
<evidence type="ECO:0000256" key="4">
    <source>
        <dbReference type="ARBA" id="ARBA00023139"/>
    </source>
</evidence>
<organism evidence="7 8">
    <name type="scientific">Caproicibacter fermentans</name>
    <dbReference type="NCBI Taxonomy" id="2576756"/>
    <lineage>
        <taxon>Bacteria</taxon>
        <taxon>Bacillati</taxon>
        <taxon>Bacillota</taxon>
        <taxon>Clostridia</taxon>
        <taxon>Eubacteriales</taxon>
        <taxon>Acutalibacteraceae</taxon>
        <taxon>Caproicibacter</taxon>
    </lineage>
</organism>
<feature type="chain" id="PRO_5039297618" evidence="6">
    <location>
        <begin position="20"/>
        <end position="428"/>
    </location>
</feature>
<evidence type="ECO:0000256" key="6">
    <source>
        <dbReference type="SAM" id="SignalP"/>
    </source>
</evidence>
<dbReference type="Proteomes" id="UP000469440">
    <property type="component" value="Unassembled WGS sequence"/>
</dbReference>
<evidence type="ECO:0000313" key="8">
    <source>
        <dbReference type="Proteomes" id="UP000469440"/>
    </source>
</evidence>
<keyword evidence="8" id="KW-1185">Reference proteome</keyword>
<dbReference type="Pfam" id="PF01547">
    <property type="entry name" value="SBP_bac_1"/>
    <property type="match status" value="1"/>
</dbReference>
<reference evidence="7 8" key="1">
    <citation type="submission" date="2019-09" db="EMBL/GenBank/DDBJ databases">
        <title>Genome sequence of Clostridium sp. EA1.</title>
        <authorList>
            <person name="Poehlein A."/>
            <person name="Bengelsdorf F.R."/>
            <person name="Daniel R."/>
        </authorList>
    </citation>
    <scope>NUCLEOTIDE SEQUENCE [LARGE SCALE GENOMIC DNA]</scope>
    <source>
        <strain evidence="7 8">EA1</strain>
    </source>
</reference>
<dbReference type="PROSITE" id="PS51257">
    <property type="entry name" value="PROKAR_LIPOPROTEIN"/>
    <property type="match status" value="1"/>
</dbReference>
<dbReference type="RefSeq" id="WP_166525157.1">
    <property type="nucleotide sequence ID" value="NZ_VWXL01000085.1"/>
</dbReference>
<keyword evidence="3" id="KW-0472">Membrane</keyword>